<dbReference type="FunCoup" id="A0A2T3BCJ2">
    <property type="interactions" value="1098"/>
</dbReference>
<dbReference type="InterPro" id="IPR016024">
    <property type="entry name" value="ARM-type_fold"/>
</dbReference>
<dbReference type="Gene3D" id="3.30.200.20">
    <property type="entry name" value="Phosphorylase Kinase, domain 1"/>
    <property type="match status" value="1"/>
</dbReference>
<dbReference type="InterPro" id="IPR000719">
    <property type="entry name" value="Prot_kinase_dom"/>
</dbReference>
<feature type="domain" description="Protein kinase" evidence="2">
    <location>
        <begin position="1"/>
        <end position="272"/>
    </location>
</feature>
<dbReference type="PROSITE" id="PS50011">
    <property type="entry name" value="PROTEIN_KINASE_DOM"/>
    <property type="match status" value="1"/>
</dbReference>
<dbReference type="PANTHER" id="PTHR12984">
    <property type="entry name" value="SCY1-RELATED S/T PROTEIN KINASE-LIKE"/>
    <property type="match status" value="1"/>
</dbReference>
<dbReference type="InterPro" id="IPR011009">
    <property type="entry name" value="Kinase-like_dom_sf"/>
</dbReference>
<accession>A0A2T3BCJ2</accession>
<dbReference type="Gene3D" id="1.25.10.10">
    <property type="entry name" value="Leucine-rich Repeat Variant"/>
    <property type="match status" value="1"/>
</dbReference>
<dbReference type="PANTHER" id="PTHR12984:SF3">
    <property type="entry name" value="N-TERMINAL KINASE-LIKE PROTEIN"/>
    <property type="match status" value="1"/>
</dbReference>
<protein>
    <recommendedName>
        <fullName evidence="2">Protein kinase domain-containing protein</fullName>
    </recommendedName>
</protein>
<dbReference type="InterPro" id="IPR001245">
    <property type="entry name" value="Ser-Thr/Tyr_kinase_cat_dom"/>
</dbReference>
<dbReference type="GO" id="GO:0005737">
    <property type="term" value="C:cytoplasm"/>
    <property type="evidence" value="ECO:0007669"/>
    <property type="project" value="TreeGrafter"/>
</dbReference>
<dbReference type="SUPFAM" id="SSF48371">
    <property type="entry name" value="ARM repeat"/>
    <property type="match status" value="1"/>
</dbReference>
<dbReference type="SUPFAM" id="SSF56112">
    <property type="entry name" value="Protein kinase-like (PK-like)"/>
    <property type="match status" value="1"/>
</dbReference>
<dbReference type="STRING" id="857342.A0A2T3BCJ2"/>
<evidence type="ECO:0000256" key="1">
    <source>
        <dbReference type="SAM" id="MobiDB-lite"/>
    </source>
</evidence>
<dbReference type="EMBL" id="KZ679006">
    <property type="protein sequence ID" value="PSS27115.1"/>
    <property type="molecule type" value="Genomic_DNA"/>
</dbReference>
<dbReference type="Pfam" id="PF07714">
    <property type="entry name" value="PK_Tyr_Ser-Thr"/>
    <property type="match status" value="1"/>
</dbReference>
<feature type="compositionally biased region" description="Low complexity" evidence="1">
    <location>
        <begin position="688"/>
        <end position="703"/>
    </location>
</feature>
<dbReference type="RefSeq" id="XP_024724640.1">
    <property type="nucleotide sequence ID" value="XM_024862130.1"/>
</dbReference>
<evidence type="ECO:0000259" key="2">
    <source>
        <dbReference type="PROSITE" id="PS50011"/>
    </source>
</evidence>
<dbReference type="GeneID" id="36570211"/>
<name>A0A2T3BCJ2_AMORE</name>
<keyword evidence="4" id="KW-1185">Reference proteome</keyword>
<gene>
    <name evidence="3" type="ORF">M430DRAFT_130300</name>
</gene>
<dbReference type="InterPro" id="IPR011989">
    <property type="entry name" value="ARM-like"/>
</dbReference>
<dbReference type="GO" id="GO:0005524">
    <property type="term" value="F:ATP binding"/>
    <property type="evidence" value="ECO:0007669"/>
    <property type="project" value="InterPro"/>
</dbReference>
<dbReference type="OrthoDB" id="447103at2759"/>
<feature type="compositionally biased region" description="Low complexity" evidence="1">
    <location>
        <begin position="641"/>
        <end position="657"/>
    </location>
</feature>
<dbReference type="Proteomes" id="UP000241818">
    <property type="component" value="Unassembled WGS sequence"/>
</dbReference>
<reference evidence="3 4" key="1">
    <citation type="journal article" date="2018" name="New Phytol.">
        <title>Comparative genomics and transcriptomics depict ericoid mycorrhizal fungi as versatile saprotrophs and plant mutualists.</title>
        <authorList>
            <person name="Martino E."/>
            <person name="Morin E."/>
            <person name="Grelet G.A."/>
            <person name="Kuo A."/>
            <person name="Kohler A."/>
            <person name="Daghino S."/>
            <person name="Barry K.W."/>
            <person name="Cichocki N."/>
            <person name="Clum A."/>
            <person name="Dockter R.B."/>
            <person name="Hainaut M."/>
            <person name="Kuo R.C."/>
            <person name="LaButti K."/>
            <person name="Lindahl B.D."/>
            <person name="Lindquist E.A."/>
            <person name="Lipzen A."/>
            <person name="Khouja H.R."/>
            <person name="Magnuson J."/>
            <person name="Murat C."/>
            <person name="Ohm R.A."/>
            <person name="Singer S.W."/>
            <person name="Spatafora J.W."/>
            <person name="Wang M."/>
            <person name="Veneault-Fourrey C."/>
            <person name="Henrissat B."/>
            <person name="Grigoriev I.V."/>
            <person name="Martin F.M."/>
            <person name="Perotto S."/>
        </authorList>
    </citation>
    <scope>NUCLEOTIDE SEQUENCE [LARGE SCALE GENOMIC DNA]</scope>
    <source>
        <strain evidence="3 4">ATCC 22711</strain>
    </source>
</reference>
<dbReference type="GO" id="GO:0004672">
    <property type="term" value="F:protein kinase activity"/>
    <property type="evidence" value="ECO:0007669"/>
    <property type="project" value="InterPro"/>
</dbReference>
<dbReference type="Gene3D" id="1.10.510.10">
    <property type="entry name" value="Transferase(Phosphotransferase) domain 1"/>
    <property type="match status" value="1"/>
</dbReference>
<feature type="compositionally biased region" description="Low complexity" evidence="1">
    <location>
        <begin position="624"/>
        <end position="634"/>
    </location>
</feature>
<evidence type="ECO:0000313" key="4">
    <source>
        <dbReference type="Proteomes" id="UP000241818"/>
    </source>
</evidence>
<dbReference type="InParanoid" id="A0A2T3BCJ2"/>
<proteinExistence type="predicted"/>
<dbReference type="AlphaFoldDB" id="A0A2T3BCJ2"/>
<dbReference type="GO" id="GO:0006409">
    <property type="term" value="P:tRNA export from nucleus"/>
    <property type="evidence" value="ECO:0007669"/>
    <property type="project" value="TreeGrafter"/>
</dbReference>
<feature type="region of interest" description="Disordered" evidence="1">
    <location>
        <begin position="597"/>
        <end position="795"/>
    </location>
</feature>
<feature type="compositionally biased region" description="Acidic residues" evidence="1">
    <location>
        <begin position="785"/>
        <end position="795"/>
    </location>
</feature>
<organism evidence="3 4">
    <name type="scientific">Amorphotheca resinae ATCC 22711</name>
    <dbReference type="NCBI Taxonomy" id="857342"/>
    <lineage>
        <taxon>Eukaryota</taxon>
        <taxon>Fungi</taxon>
        <taxon>Dikarya</taxon>
        <taxon>Ascomycota</taxon>
        <taxon>Pezizomycotina</taxon>
        <taxon>Leotiomycetes</taxon>
        <taxon>Helotiales</taxon>
        <taxon>Amorphothecaceae</taxon>
        <taxon>Amorphotheca</taxon>
    </lineage>
</organism>
<feature type="compositionally biased region" description="Low complexity" evidence="1">
    <location>
        <begin position="720"/>
        <end position="735"/>
    </location>
</feature>
<evidence type="ECO:0000313" key="3">
    <source>
        <dbReference type="EMBL" id="PSS27115.1"/>
    </source>
</evidence>
<sequence>MNLFKSVVASAISSGIPNFPYTFGDRQDIEGGIWVLQNGQKRDDGSNCSIFSFDINSNKGLLPLARNAVKKLRTLRHPGVIKVLDTVETETFIYIATERVVPLRWHIKRKSMSIETSKWGLFGVAQTIKFINDEASSVHGALRVGSIYTGESGEWKVAGFEVLSNMKDDDAIIYNYGSLVPDSGRYTPPELAKSGWNEIKRHPLTAVDAYNFGTLIFEVFNGDFMGSDQAGQTKGIPPSMHSSYRRLVNSNPKARLSVGNFLEQGRRNGGFFDTPLIKLTESIDSLGMKTEEEREQFLNDLGQLSDDFPEDYFKLKILPELIKSVEFGGGGPKVFEVVMKISKKLSDEEFEAKVTPAVVRLFSSPDRAIRVSLLDNLPLMIDRLSQKTVNDKIFPQMVTGFTDAAPIVREQTVKSVLTIIEKLTDRTINGELLKYLAKTSNDEQPGIRTNTTICLGKISKNLSVGTRSKVLIAAFTRSLRDPFVHARNAALMALAATSESFGEEDCANRILPSLCPCLIDKEKLVRDQASKTMDIYLHRVRKFSSSMADTALPPPATADATANTPRMSTPQANEVASWAGWAISSFTNKVSTAAGEIQPASNGTSVPAARPNSAPTANDVRRPAAGTASASASALHRQAVSSPPAASARTSTSSNTNDYFQDSMTGEDDMDAWGPLQDDSFFDAPSEAPTKVASSVAPSAANPFGDDGEPDFAGWLAAQAGKKPGSKPLPKGLAKSTSNTNRPASVGRAATTGSVSGIAAKKTAGTVSKPKPVTAKKIDTTPAATDDDDGWGEGW</sequence>
<dbReference type="InterPro" id="IPR051177">
    <property type="entry name" value="CIK-Related_Protein"/>
</dbReference>
<feature type="region of interest" description="Disordered" evidence="1">
    <location>
        <begin position="548"/>
        <end position="572"/>
    </location>
</feature>